<gene>
    <name evidence="2" type="ORF">QYE76_002221</name>
</gene>
<name>A0AAD8RL89_LOLMU</name>
<dbReference type="Pfam" id="PF04827">
    <property type="entry name" value="Plant_tran"/>
    <property type="match status" value="1"/>
</dbReference>
<protein>
    <submittedName>
        <fullName evidence="2">Uncharacterized protein</fullName>
    </submittedName>
</protein>
<keyword evidence="3" id="KW-1185">Reference proteome</keyword>
<sequence>MYKGHKKGCTVILEAVATHDLWIWHSFFGMPGSNNDINVLQCSPVFSKLVEGHAPPVNFVINGRQYNKEYYLADAVTRCSGGDGGVDGGDDDDDGDDVPLDDDGDGVDFPLREGISPADSCPPESSFLSGVLRPAEAAVTLREVLSVA</sequence>
<accession>A0AAD8RL89</accession>
<reference evidence="2" key="1">
    <citation type="submission" date="2023-07" db="EMBL/GenBank/DDBJ databases">
        <title>A chromosome-level genome assembly of Lolium multiflorum.</title>
        <authorList>
            <person name="Chen Y."/>
            <person name="Copetti D."/>
            <person name="Kolliker R."/>
            <person name="Studer B."/>
        </authorList>
    </citation>
    <scope>NUCLEOTIDE SEQUENCE</scope>
    <source>
        <strain evidence="2">02402/16</strain>
        <tissue evidence="2">Leaf</tissue>
    </source>
</reference>
<feature type="compositionally biased region" description="Acidic residues" evidence="1">
    <location>
        <begin position="88"/>
        <end position="106"/>
    </location>
</feature>
<evidence type="ECO:0000313" key="3">
    <source>
        <dbReference type="Proteomes" id="UP001231189"/>
    </source>
</evidence>
<evidence type="ECO:0000256" key="1">
    <source>
        <dbReference type="SAM" id="MobiDB-lite"/>
    </source>
</evidence>
<dbReference type="AlphaFoldDB" id="A0AAD8RL89"/>
<dbReference type="Proteomes" id="UP001231189">
    <property type="component" value="Unassembled WGS sequence"/>
</dbReference>
<dbReference type="EMBL" id="JAUUTY010000005">
    <property type="protein sequence ID" value="KAK1627906.1"/>
    <property type="molecule type" value="Genomic_DNA"/>
</dbReference>
<feature type="region of interest" description="Disordered" evidence="1">
    <location>
        <begin position="82"/>
        <end position="127"/>
    </location>
</feature>
<organism evidence="2 3">
    <name type="scientific">Lolium multiflorum</name>
    <name type="common">Italian ryegrass</name>
    <name type="synonym">Lolium perenne subsp. multiflorum</name>
    <dbReference type="NCBI Taxonomy" id="4521"/>
    <lineage>
        <taxon>Eukaryota</taxon>
        <taxon>Viridiplantae</taxon>
        <taxon>Streptophyta</taxon>
        <taxon>Embryophyta</taxon>
        <taxon>Tracheophyta</taxon>
        <taxon>Spermatophyta</taxon>
        <taxon>Magnoliopsida</taxon>
        <taxon>Liliopsida</taxon>
        <taxon>Poales</taxon>
        <taxon>Poaceae</taxon>
        <taxon>BOP clade</taxon>
        <taxon>Pooideae</taxon>
        <taxon>Poodae</taxon>
        <taxon>Poeae</taxon>
        <taxon>Poeae Chloroplast Group 2 (Poeae type)</taxon>
        <taxon>Loliodinae</taxon>
        <taxon>Loliinae</taxon>
        <taxon>Lolium</taxon>
    </lineage>
</organism>
<dbReference type="InterPro" id="IPR006912">
    <property type="entry name" value="Harbinger_derived_prot"/>
</dbReference>
<comment type="caution">
    <text evidence="2">The sequence shown here is derived from an EMBL/GenBank/DDBJ whole genome shotgun (WGS) entry which is preliminary data.</text>
</comment>
<proteinExistence type="predicted"/>
<evidence type="ECO:0000313" key="2">
    <source>
        <dbReference type="EMBL" id="KAK1627906.1"/>
    </source>
</evidence>